<dbReference type="PANTHER" id="PTHR33164">
    <property type="entry name" value="TRANSCRIPTIONAL REGULATOR, MARR FAMILY"/>
    <property type="match status" value="1"/>
</dbReference>
<dbReference type="InterPro" id="IPR000835">
    <property type="entry name" value="HTH_MarR-typ"/>
</dbReference>
<comment type="caution">
    <text evidence="3">The sequence shown here is derived from an EMBL/GenBank/DDBJ whole genome shotgun (WGS) entry which is preliminary data.</text>
</comment>
<dbReference type="InterPro" id="IPR039422">
    <property type="entry name" value="MarR/SlyA-like"/>
</dbReference>
<evidence type="ECO:0000313" key="3">
    <source>
        <dbReference type="EMBL" id="MBM7276658.1"/>
    </source>
</evidence>
<evidence type="ECO:0000256" key="1">
    <source>
        <dbReference type="SAM" id="MobiDB-lite"/>
    </source>
</evidence>
<organism evidence="3 5">
    <name type="scientific">Gordonia rubripertincta</name>
    <name type="common">Rhodococcus corallinus</name>
    <dbReference type="NCBI Taxonomy" id="36822"/>
    <lineage>
        <taxon>Bacteria</taxon>
        <taxon>Bacillati</taxon>
        <taxon>Actinomycetota</taxon>
        <taxon>Actinomycetes</taxon>
        <taxon>Mycobacteriales</taxon>
        <taxon>Gordoniaceae</taxon>
        <taxon>Gordonia</taxon>
    </lineage>
</organism>
<feature type="region of interest" description="Disordered" evidence="1">
    <location>
        <begin position="143"/>
        <end position="167"/>
    </location>
</feature>
<sequence>MSEDHAPWQSPVHRDLAAELLRMSRRRSLVHPSVGLEKSAFAILWVLSDGRPRTLRELTEELELEQSTVNRQVNAAIKHGYLERFEVEDSLSKLIRPTELGREAFKRDGLLRAQRLEQVFADLAPGNPEALLHELRAFNDAYERTQDRHGTGERDKKSDQRFKRGLA</sequence>
<dbReference type="AlphaFoldDB" id="A0AAW4G0P1"/>
<dbReference type="SMART" id="SM00347">
    <property type="entry name" value="HTH_MARR"/>
    <property type="match status" value="1"/>
</dbReference>
<dbReference type="KEGG" id="gru:GCWB2_20740"/>
<protein>
    <submittedName>
        <fullName evidence="3 4">Winged helix-turn-helix transcriptional regulator</fullName>
    </submittedName>
</protein>
<evidence type="ECO:0000313" key="4">
    <source>
        <dbReference type="EMBL" id="MDG6781624.1"/>
    </source>
</evidence>
<dbReference type="InterPro" id="IPR036390">
    <property type="entry name" value="WH_DNA-bd_sf"/>
</dbReference>
<proteinExistence type="predicted"/>
<name>A0AAW4G0P1_GORRU</name>
<dbReference type="InterPro" id="IPR036388">
    <property type="entry name" value="WH-like_DNA-bd_sf"/>
</dbReference>
<evidence type="ECO:0000313" key="5">
    <source>
        <dbReference type="Proteomes" id="UP001195196"/>
    </source>
</evidence>
<dbReference type="EMBL" id="JAFFGU010000001">
    <property type="protein sequence ID" value="MBM7276658.1"/>
    <property type="molecule type" value="Genomic_DNA"/>
</dbReference>
<dbReference type="Pfam" id="PF12802">
    <property type="entry name" value="MarR_2"/>
    <property type="match status" value="1"/>
</dbReference>
<dbReference type="SUPFAM" id="SSF46785">
    <property type="entry name" value="Winged helix' DNA-binding domain"/>
    <property type="match status" value="1"/>
</dbReference>
<dbReference type="GO" id="GO:0006950">
    <property type="term" value="P:response to stress"/>
    <property type="evidence" value="ECO:0007669"/>
    <property type="project" value="TreeGrafter"/>
</dbReference>
<reference evidence="4" key="2">
    <citation type="submission" date="2023-04" db="EMBL/GenBank/DDBJ databases">
        <title>Characterization and analysis of the complete genome of Gordonia rubripertincta 112, the degrader of aromatic and aliphatic compounds.</title>
        <authorList>
            <person name="Frantsuzova E."/>
            <person name="Bogun A."/>
            <person name="Delegan Y."/>
        </authorList>
    </citation>
    <scope>NUCLEOTIDE SEQUENCE</scope>
    <source>
        <strain evidence="4">112</strain>
    </source>
</reference>
<dbReference type="PANTHER" id="PTHR33164:SF57">
    <property type="entry name" value="MARR-FAMILY TRANSCRIPTIONAL REGULATOR"/>
    <property type="match status" value="1"/>
</dbReference>
<dbReference type="GO" id="GO:0003700">
    <property type="term" value="F:DNA-binding transcription factor activity"/>
    <property type="evidence" value="ECO:0007669"/>
    <property type="project" value="InterPro"/>
</dbReference>
<evidence type="ECO:0000259" key="2">
    <source>
        <dbReference type="SMART" id="SM00347"/>
    </source>
</evidence>
<dbReference type="Gene3D" id="1.10.10.10">
    <property type="entry name" value="Winged helix-like DNA-binding domain superfamily/Winged helix DNA-binding domain"/>
    <property type="match status" value="1"/>
</dbReference>
<dbReference type="Proteomes" id="UP001195196">
    <property type="component" value="Unassembled WGS sequence"/>
</dbReference>
<dbReference type="EMBL" id="JARUXG010000006">
    <property type="protein sequence ID" value="MDG6781624.1"/>
    <property type="molecule type" value="Genomic_DNA"/>
</dbReference>
<reference evidence="3" key="1">
    <citation type="submission" date="2021-02" db="EMBL/GenBank/DDBJ databases">
        <title>Taxonomy, biology and ecology of Rhodococcus bacteria occurring in California pistachio and other woody hosts as revealed by genome sequence analyses.</title>
        <authorList>
            <person name="Riely B."/>
            <person name="Gai Y."/>
        </authorList>
    </citation>
    <scope>NUCLEOTIDE SEQUENCE</scope>
    <source>
        <strain evidence="3">BP-295</strain>
    </source>
</reference>
<accession>A0AAW4G0P1</accession>
<dbReference type="RefSeq" id="WP_005198061.1">
    <property type="nucleotide sequence ID" value="NZ_CP022580.1"/>
</dbReference>
<feature type="domain" description="HTH marR-type" evidence="2">
    <location>
        <begin position="29"/>
        <end position="128"/>
    </location>
</feature>
<gene>
    <name evidence="3" type="ORF">JTZ10_02705</name>
    <name evidence="4" type="ORF">QBL07_12355</name>
</gene>